<dbReference type="InterPro" id="IPR052427">
    <property type="entry name" value="Glycosyltrans_GT2/GT47"/>
</dbReference>
<dbReference type="Gene3D" id="3.90.550.10">
    <property type="entry name" value="Spore Coat Polysaccharide Biosynthesis Protein SpsA, Chain A"/>
    <property type="match status" value="1"/>
</dbReference>
<keyword evidence="6" id="KW-0472">Membrane</keyword>
<evidence type="ECO:0008006" key="10">
    <source>
        <dbReference type="Google" id="ProtNLM"/>
    </source>
</evidence>
<dbReference type="GO" id="GO:0016757">
    <property type="term" value="F:glycosyltransferase activity"/>
    <property type="evidence" value="ECO:0007669"/>
    <property type="project" value="UniProtKB-KW"/>
</dbReference>
<evidence type="ECO:0000256" key="3">
    <source>
        <dbReference type="ARBA" id="ARBA00022679"/>
    </source>
</evidence>
<reference evidence="8 9" key="1">
    <citation type="submission" date="2015-09" db="EMBL/GenBank/DDBJ databases">
        <title>Host preference determinants of Valsa canker pathogens revealed by comparative genomics.</title>
        <authorList>
            <person name="Yin Z."/>
            <person name="Huang L."/>
        </authorList>
    </citation>
    <scope>NUCLEOTIDE SEQUENCE [LARGE SCALE GENOMIC DNA]</scope>
    <source>
        <strain evidence="8 9">SXYLt</strain>
    </source>
</reference>
<dbReference type="SUPFAM" id="SSF53448">
    <property type="entry name" value="Nucleotide-diphospho-sugar transferases"/>
    <property type="match status" value="1"/>
</dbReference>
<dbReference type="OrthoDB" id="2849215at2759"/>
<proteinExistence type="predicted"/>
<dbReference type="AlphaFoldDB" id="A0A423XFP7"/>
<organism evidence="8 9">
    <name type="scientific">Cytospora leucostoma</name>
    <dbReference type="NCBI Taxonomy" id="1230097"/>
    <lineage>
        <taxon>Eukaryota</taxon>
        <taxon>Fungi</taxon>
        <taxon>Dikarya</taxon>
        <taxon>Ascomycota</taxon>
        <taxon>Pezizomycotina</taxon>
        <taxon>Sordariomycetes</taxon>
        <taxon>Sordariomycetidae</taxon>
        <taxon>Diaporthales</taxon>
        <taxon>Cytosporaceae</taxon>
        <taxon>Cytospora</taxon>
    </lineage>
</organism>
<evidence type="ECO:0000256" key="4">
    <source>
        <dbReference type="ARBA" id="ARBA00022692"/>
    </source>
</evidence>
<dbReference type="InterPro" id="IPR029044">
    <property type="entry name" value="Nucleotide-diphossugar_trans"/>
</dbReference>
<comment type="caution">
    <text evidence="8">The sequence shown here is derived from an EMBL/GenBank/DDBJ whole genome shotgun (WGS) entry which is preliminary data.</text>
</comment>
<keyword evidence="3" id="KW-0808">Transferase</keyword>
<evidence type="ECO:0000256" key="6">
    <source>
        <dbReference type="ARBA" id="ARBA00023136"/>
    </source>
</evidence>
<comment type="subcellular location">
    <subcellularLocation>
        <location evidence="1">Membrane</location>
    </subcellularLocation>
</comment>
<dbReference type="GO" id="GO:0016020">
    <property type="term" value="C:membrane"/>
    <property type="evidence" value="ECO:0007669"/>
    <property type="project" value="UniProtKB-SubCell"/>
</dbReference>
<dbReference type="InParanoid" id="A0A423XFP7"/>
<evidence type="ECO:0000313" key="8">
    <source>
        <dbReference type="EMBL" id="ROW15011.1"/>
    </source>
</evidence>
<keyword evidence="2" id="KW-0328">Glycosyltransferase</keyword>
<dbReference type="EMBL" id="LKEB01000011">
    <property type="protein sequence ID" value="ROW15011.1"/>
    <property type="molecule type" value="Genomic_DNA"/>
</dbReference>
<evidence type="ECO:0000256" key="5">
    <source>
        <dbReference type="ARBA" id="ARBA00022989"/>
    </source>
</evidence>
<dbReference type="Pfam" id="PF13641">
    <property type="entry name" value="Glyco_tranf_2_3"/>
    <property type="match status" value="1"/>
</dbReference>
<evidence type="ECO:0000256" key="2">
    <source>
        <dbReference type="ARBA" id="ARBA00022676"/>
    </source>
</evidence>
<dbReference type="PANTHER" id="PTHR47844">
    <property type="entry name" value="SYNTHASE CPS1, PUTATIVE (AFU_ORTHOLOGUE AFUA_7G02500)-RELATED"/>
    <property type="match status" value="1"/>
</dbReference>
<dbReference type="STRING" id="1230097.A0A423XFP7"/>
<dbReference type="Proteomes" id="UP000285146">
    <property type="component" value="Unassembled WGS sequence"/>
</dbReference>
<keyword evidence="7" id="KW-0325">Glycoprotein</keyword>
<evidence type="ECO:0000256" key="1">
    <source>
        <dbReference type="ARBA" id="ARBA00004370"/>
    </source>
</evidence>
<evidence type="ECO:0000313" key="9">
    <source>
        <dbReference type="Proteomes" id="UP000285146"/>
    </source>
</evidence>
<evidence type="ECO:0000256" key="7">
    <source>
        <dbReference type="ARBA" id="ARBA00023180"/>
    </source>
</evidence>
<gene>
    <name evidence="8" type="ORF">VPNG_03483</name>
</gene>
<protein>
    <recommendedName>
        <fullName evidence="10">Glycosyltransferase 2-like domain-containing protein</fullName>
    </recommendedName>
</protein>
<keyword evidence="5" id="KW-1133">Transmembrane helix</keyword>
<name>A0A423XFP7_9PEZI</name>
<keyword evidence="9" id="KW-1185">Reference proteome</keyword>
<sequence>MPKENPKFQPQRDAFVIVPTISAGRGFEEAIRSWLANQPLEVLIITVEGLQQSILDLVAQTLDSGPSTTITTTDIRVLTIPRASKRQQLACGIQAAKGSILVLVDDDVFWPPTLLPLVLACFECPRIGGVGTRQRGKIESRSVWEHLAARRLAKRNRDVAAMAYLNGSMRCLSGRTAVYRAEILQSKAFIDGFLNVYWMGRYLLDSGDDKFLTRYLLRHNWLLTVQTHLDAEVTTVLETSPVSLVQVLRWSRNAWRSYLRAVFLTPQLWG</sequence>
<keyword evidence="4" id="KW-0812">Transmembrane</keyword>
<dbReference type="PANTHER" id="PTHR47844:SF1">
    <property type="entry name" value="EXOSTOSIN-LIKE 2"/>
    <property type="match status" value="1"/>
</dbReference>
<accession>A0A423XFP7</accession>